<comment type="caution">
    <text evidence="1">The sequence shown here is derived from an EMBL/GenBank/DDBJ whole genome shotgun (WGS) entry which is preliminary data.</text>
</comment>
<evidence type="ECO:0000313" key="1">
    <source>
        <dbReference type="EMBL" id="KAF7846101.1"/>
    </source>
</evidence>
<proteinExistence type="predicted"/>
<name>A0A8T0CF59_CORYI</name>
<dbReference type="EMBL" id="MU095577">
    <property type="protein sequence ID" value="KAF7846101.1"/>
    <property type="molecule type" value="Genomic_DNA"/>
</dbReference>
<dbReference type="OrthoDB" id="10431170at2759"/>
<gene>
    <name evidence="1" type="ORF">BT93_L5258</name>
</gene>
<dbReference type="Gramene" id="rna-gnl|WGS:JABURB|Cocit.L5258.1">
    <property type="protein sequence ID" value="cds-KAF7846101.1"/>
    <property type="gene ID" value="gene-BT93_L5258"/>
</dbReference>
<reference evidence="1" key="1">
    <citation type="submission" date="2020-05" db="EMBL/GenBank/DDBJ databases">
        <title>WGS assembly of Corymbia citriodora subspecies variegata.</title>
        <authorList>
            <person name="Barry K."/>
            <person name="Hundley H."/>
            <person name="Shu S."/>
            <person name="Jenkins J."/>
            <person name="Grimwood J."/>
            <person name="Baten A."/>
        </authorList>
    </citation>
    <scope>NUCLEOTIDE SEQUENCE</scope>
    <source>
        <strain evidence="1">CV2-018</strain>
    </source>
</reference>
<evidence type="ECO:0000313" key="2">
    <source>
        <dbReference type="Proteomes" id="UP000806378"/>
    </source>
</evidence>
<organism evidence="1 2">
    <name type="scientific">Corymbia citriodora subsp. variegata</name>
    <dbReference type="NCBI Taxonomy" id="360336"/>
    <lineage>
        <taxon>Eukaryota</taxon>
        <taxon>Viridiplantae</taxon>
        <taxon>Streptophyta</taxon>
        <taxon>Embryophyta</taxon>
        <taxon>Tracheophyta</taxon>
        <taxon>Spermatophyta</taxon>
        <taxon>Magnoliopsida</taxon>
        <taxon>eudicotyledons</taxon>
        <taxon>Gunneridae</taxon>
        <taxon>Pentapetalae</taxon>
        <taxon>rosids</taxon>
        <taxon>malvids</taxon>
        <taxon>Myrtales</taxon>
        <taxon>Myrtaceae</taxon>
        <taxon>Myrtoideae</taxon>
        <taxon>Eucalypteae</taxon>
        <taxon>Corymbia</taxon>
    </lineage>
</organism>
<keyword evidence="2" id="KW-1185">Reference proteome</keyword>
<accession>A0A8T0CF59</accession>
<sequence>MPFSLSLIVFAFICFYWNNRLRLLRTCSTEMECMATELNKKRQRLLEPGRDHDAWEAEMAGILAVPAWSTLCWGIANALFFVFLSVPLIYAGYSFECDG</sequence>
<dbReference type="Proteomes" id="UP000806378">
    <property type="component" value="Unassembled WGS sequence"/>
</dbReference>
<dbReference type="AlphaFoldDB" id="A0A8T0CF59"/>
<protein>
    <submittedName>
        <fullName evidence="1">Uncharacterized protein</fullName>
    </submittedName>
</protein>